<dbReference type="PROSITE" id="PS51898">
    <property type="entry name" value="TYR_RECOMBINASE"/>
    <property type="match status" value="1"/>
</dbReference>
<protein>
    <submittedName>
        <fullName evidence="6">Prophage CP4-57 integrase</fullName>
    </submittedName>
</protein>
<name>A0A0F5F038_AVIPA</name>
<reference evidence="6 7" key="1">
    <citation type="submission" date="2018-06" db="EMBL/GenBank/DDBJ databases">
        <authorList>
            <consortium name="Pathogen Informatics"/>
            <person name="Doyle S."/>
        </authorList>
    </citation>
    <scope>NUCLEOTIDE SEQUENCE [LARGE SCALE GENOMIC DNA]</scope>
    <source>
        <strain evidence="6 7">NCTC10926</strain>
    </source>
</reference>
<gene>
    <name evidence="6" type="primary">intA_2</name>
    <name evidence="6" type="ORF">NCTC10926_01725</name>
</gene>
<dbReference type="RefSeq" id="WP_046098301.1">
    <property type="nucleotide sequence ID" value="NZ_CP173228.1"/>
</dbReference>
<dbReference type="GO" id="GO:0015074">
    <property type="term" value="P:DNA integration"/>
    <property type="evidence" value="ECO:0007669"/>
    <property type="project" value="UniProtKB-KW"/>
</dbReference>
<dbReference type="InterPro" id="IPR053876">
    <property type="entry name" value="Phage_int_M"/>
</dbReference>
<dbReference type="Pfam" id="PF22022">
    <property type="entry name" value="Phage_int_M"/>
    <property type="match status" value="1"/>
</dbReference>
<dbReference type="Pfam" id="PF00589">
    <property type="entry name" value="Phage_integrase"/>
    <property type="match status" value="1"/>
</dbReference>
<dbReference type="InterPro" id="IPR050808">
    <property type="entry name" value="Phage_Integrase"/>
</dbReference>
<sequence length="411" mass="47362">MARIIQPLTNTQTEKAKYSEGGRNELNDGGGLFLQLTPAGSKIWRIRYDNPATGKRTKLTLGNYPELSLAQARTKREEIRTLLVQGIDPKFYLEQAKAEQVQKLNNTFLSIAEQWRKKRENEIKPLTMQKNWRRLEMYLFPILGNYPVTEIKSPLLISAVKTLDEQGYNDTLHRMINLANQILDYAVTIGVLEINPCYKASDAYHRKTQINNPAIHYSELPSLIQSVANARCEKLTKYLFKWELLSMVRPAEAVSVEWQEIDFNKKLWHIPAEKMKKVRTGAFPHIVPLSRQMIRILEQLRPITGTQKFVFPSFTRGSQPKPMSKEAIANALRKMGYRGKQTAHGLRTIGRTYLEDQMTDHRIAESCLSHKIGDKTSRTYARTDYVEQRRPAMQQWGDYVEQCAKGTGLFD</sequence>
<dbReference type="GO" id="GO:0003677">
    <property type="term" value="F:DNA binding"/>
    <property type="evidence" value="ECO:0007669"/>
    <property type="project" value="UniProtKB-KW"/>
</dbReference>
<dbReference type="CDD" id="cd00801">
    <property type="entry name" value="INT_P4_C"/>
    <property type="match status" value="1"/>
</dbReference>
<dbReference type="Pfam" id="PF13356">
    <property type="entry name" value="Arm-DNA-bind_3"/>
    <property type="match status" value="1"/>
</dbReference>
<evidence type="ECO:0000256" key="4">
    <source>
        <dbReference type="ARBA" id="ARBA00023172"/>
    </source>
</evidence>
<dbReference type="InterPro" id="IPR038488">
    <property type="entry name" value="Integrase_DNA-bd_sf"/>
</dbReference>
<dbReference type="InterPro" id="IPR013762">
    <property type="entry name" value="Integrase-like_cat_sf"/>
</dbReference>
<dbReference type="SUPFAM" id="SSF56349">
    <property type="entry name" value="DNA breaking-rejoining enzymes"/>
    <property type="match status" value="1"/>
</dbReference>
<accession>A0A0F5F038</accession>
<dbReference type="InterPro" id="IPR002104">
    <property type="entry name" value="Integrase_catalytic"/>
</dbReference>
<keyword evidence="2" id="KW-0229">DNA integration</keyword>
<dbReference type="AlphaFoldDB" id="A0A0F5F038"/>
<evidence type="ECO:0000313" key="6">
    <source>
        <dbReference type="EMBL" id="SUU98298.1"/>
    </source>
</evidence>
<evidence type="ECO:0000313" key="7">
    <source>
        <dbReference type="Proteomes" id="UP000254620"/>
    </source>
</evidence>
<evidence type="ECO:0000256" key="3">
    <source>
        <dbReference type="ARBA" id="ARBA00023125"/>
    </source>
</evidence>
<dbReference type="OrthoDB" id="9795573at2"/>
<organism evidence="6 7">
    <name type="scientific">Avibacterium paragallinarum</name>
    <name type="common">Haemophilus gallinarum</name>
    <dbReference type="NCBI Taxonomy" id="728"/>
    <lineage>
        <taxon>Bacteria</taxon>
        <taxon>Pseudomonadati</taxon>
        <taxon>Pseudomonadota</taxon>
        <taxon>Gammaproteobacteria</taxon>
        <taxon>Pasteurellales</taxon>
        <taxon>Pasteurellaceae</taxon>
        <taxon>Avibacterium</taxon>
    </lineage>
</organism>
<evidence type="ECO:0000256" key="1">
    <source>
        <dbReference type="ARBA" id="ARBA00008857"/>
    </source>
</evidence>
<evidence type="ECO:0000256" key="2">
    <source>
        <dbReference type="ARBA" id="ARBA00022908"/>
    </source>
</evidence>
<dbReference type="InterPro" id="IPR010998">
    <property type="entry name" value="Integrase_recombinase_N"/>
</dbReference>
<dbReference type="EMBL" id="UFSW01000001">
    <property type="protein sequence ID" value="SUU98298.1"/>
    <property type="molecule type" value="Genomic_DNA"/>
</dbReference>
<dbReference type="InterPro" id="IPR011010">
    <property type="entry name" value="DNA_brk_join_enz"/>
</dbReference>
<dbReference type="PANTHER" id="PTHR30629">
    <property type="entry name" value="PROPHAGE INTEGRASE"/>
    <property type="match status" value="1"/>
</dbReference>
<dbReference type="Gene3D" id="1.10.150.130">
    <property type="match status" value="1"/>
</dbReference>
<keyword evidence="4" id="KW-0233">DNA recombination</keyword>
<comment type="similarity">
    <text evidence="1">Belongs to the 'phage' integrase family.</text>
</comment>
<proteinExistence type="inferred from homology"/>
<dbReference type="InterPro" id="IPR025166">
    <property type="entry name" value="Integrase_DNA_bind_dom"/>
</dbReference>
<keyword evidence="3" id="KW-0238">DNA-binding</keyword>
<evidence type="ECO:0000256" key="5">
    <source>
        <dbReference type="SAM" id="MobiDB-lite"/>
    </source>
</evidence>
<dbReference type="Gene3D" id="1.10.443.10">
    <property type="entry name" value="Intergrase catalytic core"/>
    <property type="match status" value="1"/>
</dbReference>
<dbReference type="Proteomes" id="UP000254620">
    <property type="component" value="Unassembled WGS sequence"/>
</dbReference>
<dbReference type="Gene3D" id="3.30.160.390">
    <property type="entry name" value="Integrase, DNA-binding domain"/>
    <property type="match status" value="1"/>
</dbReference>
<feature type="region of interest" description="Disordered" evidence="5">
    <location>
        <begin position="1"/>
        <end position="22"/>
    </location>
</feature>
<dbReference type="GO" id="GO:0006310">
    <property type="term" value="P:DNA recombination"/>
    <property type="evidence" value="ECO:0007669"/>
    <property type="project" value="UniProtKB-KW"/>
</dbReference>
<dbReference type="PANTHER" id="PTHR30629:SF6">
    <property type="entry name" value="PROPHAGE INTEGRASE INTA-RELATED"/>
    <property type="match status" value="1"/>
</dbReference>